<evidence type="ECO:0000256" key="2">
    <source>
        <dbReference type="SAM" id="Phobius"/>
    </source>
</evidence>
<feature type="region of interest" description="Disordered" evidence="1">
    <location>
        <begin position="431"/>
        <end position="467"/>
    </location>
</feature>
<evidence type="ECO:0000313" key="4">
    <source>
        <dbReference type="Proteomes" id="UP001320420"/>
    </source>
</evidence>
<evidence type="ECO:0000256" key="1">
    <source>
        <dbReference type="SAM" id="MobiDB-lite"/>
    </source>
</evidence>
<dbReference type="PANTHER" id="PTHR12959:SF11">
    <property type="entry name" value="GPI TRANSAMIDASE COMPONENT PIG-T"/>
    <property type="match status" value="1"/>
</dbReference>
<dbReference type="Proteomes" id="UP001320420">
    <property type="component" value="Unassembled WGS sequence"/>
</dbReference>
<dbReference type="EMBL" id="JAKJXP020000020">
    <property type="protein sequence ID" value="KAK7754538.1"/>
    <property type="molecule type" value="Genomic_DNA"/>
</dbReference>
<feature type="compositionally biased region" description="Basic and acidic residues" evidence="1">
    <location>
        <begin position="658"/>
        <end position="673"/>
    </location>
</feature>
<dbReference type="PANTHER" id="PTHR12959">
    <property type="entry name" value="GPI TRANSAMIDASE COMPONENT PIG-T-RELATED"/>
    <property type="match status" value="1"/>
</dbReference>
<protein>
    <submittedName>
        <fullName evidence="3">Subunit of the glycosylphosphatidylinositol transamidase complex-like protein</fullName>
    </submittedName>
</protein>
<evidence type="ECO:0000313" key="3">
    <source>
        <dbReference type="EMBL" id="KAK7754538.1"/>
    </source>
</evidence>
<name>A0AAN9V6Q8_9PEZI</name>
<dbReference type="GO" id="GO:0042765">
    <property type="term" value="C:GPI-anchor transamidase complex"/>
    <property type="evidence" value="ECO:0007669"/>
    <property type="project" value="InterPro"/>
</dbReference>
<accession>A0AAN9V6Q8</accession>
<dbReference type="AlphaFoldDB" id="A0AAN9V6Q8"/>
<keyword evidence="2" id="KW-0472">Membrane</keyword>
<feature type="compositionally biased region" description="Low complexity" evidence="1">
    <location>
        <begin position="438"/>
        <end position="464"/>
    </location>
</feature>
<keyword evidence="2" id="KW-1133">Transmembrane helix</keyword>
<proteinExistence type="predicted"/>
<reference evidence="3 4" key="1">
    <citation type="submission" date="2024-02" db="EMBL/GenBank/DDBJ databases">
        <title>De novo assembly and annotation of 12 fungi associated with fruit tree decline syndrome in Ontario, Canada.</title>
        <authorList>
            <person name="Sulman M."/>
            <person name="Ellouze W."/>
            <person name="Ilyukhin E."/>
        </authorList>
    </citation>
    <scope>NUCLEOTIDE SEQUENCE [LARGE SCALE GENOMIC DNA]</scope>
    <source>
        <strain evidence="3 4">M11/M66-122</strain>
    </source>
</reference>
<keyword evidence="2" id="KW-0812">Transmembrane</keyword>
<gene>
    <name evidence="3" type="primary">GPI16</name>
    <name evidence="3" type="ORF">SLS62_003559</name>
</gene>
<dbReference type="Pfam" id="PF04113">
    <property type="entry name" value="Gpi16"/>
    <property type="match status" value="1"/>
</dbReference>
<feature type="region of interest" description="Disordered" evidence="1">
    <location>
        <begin position="638"/>
        <end position="673"/>
    </location>
</feature>
<organism evidence="3 4">
    <name type="scientific">Diatrype stigma</name>
    <dbReference type="NCBI Taxonomy" id="117547"/>
    <lineage>
        <taxon>Eukaryota</taxon>
        <taxon>Fungi</taxon>
        <taxon>Dikarya</taxon>
        <taxon>Ascomycota</taxon>
        <taxon>Pezizomycotina</taxon>
        <taxon>Sordariomycetes</taxon>
        <taxon>Xylariomycetidae</taxon>
        <taxon>Xylariales</taxon>
        <taxon>Diatrypaceae</taxon>
        <taxon>Diatrype</taxon>
    </lineage>
</organism>
<dbReference type="GO" id="GO:0016255">
    <property type="term" value="P:attachment of GPI anchor to protein"/>
    <property type="evidence" value="ECO:0007669"/>
    <property type="project" value="InterPro"/>
</dbReference>
<dbReference type="InterPro" id="IPR007245">
    <property type="entry name" value="PIG-T"/>
</dbReference>
<comment type="caution">
    <text evidence="3">The sequence shown here is derived from an EMBL/GenBank/DDBJ whole genome shotgun (WGS) entry which is preliminary data.</text>
</comment>
<feature type="transmembrane region" description="Helical" evidence="2">
    <location>
        <begin position="576"/>
        <end position="599"/>
    </location>
</feature>
<keyword evidence="4" id="KW-1185">Reference proteome</keyword>
<sequence length="673" mass="73713">MHVLASSSSPASSSSDYYEQLNLKPLPQSNLLASFNFRSNTSLSQFEAHNFQYFPRSLGQILQHVGTRELHLRFALGRWDAESWGARPWDGTKEGGTGVELWAWLEAQTDEEASHKWLTLTNALSGLFCASLNFIDETRTTRPVMSFRPEGDHSEDILENLQLLHGVLPREVVCTENLTPFLKLLPCKGKAGISTLLDGHKLFDASWQSMAIDIRPICPSGEECVLQIEQTIDMVLDIERAKRPRGNPIPRPRPGHELKCNTSKPYHSGDTCFPTDFAEGQEWALDQVFGRSVEGACPLTDPDVPPVCIQVPHSRDIYTTAGASEIKSPGGGSRCYQIPSNDGFSLILPRMSREGPDAKTDADELVPLASPPLYAERSLMGHGQERGGVQTILTNPSPDAAVEFVYFETLPWFMRIYLHTLRTRIEYYPPHQGQSQSQQIGTEAGTAGAADQQQQQPFTSTSGGEDSTDIVREIYYRPALDRVRGTQLELRVRIPPASRVVLTYDFEVTILRYTEYPPDANRGFDVAAAVITILEKGSSPSADDNGNGGKDMTRRGTSNLRTTGLLLSLPTPDFSMPYNVIIFTSTAIALAFGGLYNILVRRFVAADEVSEVGAGGLKGKVLLAVKKLAVLVKQKLAASGAASSSGGGDIKGAQQQQENKKDRGDENGKGKAE</sequence>